<reference evidence="1 2" key="1">
    <citation type="journal article" date="2015" name="Sci. Rep.">
        <title>Genome of the facultative scuticociliatosis pathogen Pseudocohnilembus persalinus provides insight into its virulence through horizontal gene transfer.</title>
        <authorList>
            <person name="Xiong J."/>
            <person name="Wang G."/>
            <person name="Cheng J."/>
            <person name="Tian M."/>
            <person name="Pan X."/>
            <person name="Warren A."/>
            <person name="Jiang C."/>
            <person name="Yuan D."/>
            <person name="Miao W."/>
        </authorList>
    </citation>
    <scope>NUCLEOTIDE SEQUENCE [LARGE SCALE GENOMIC DNA]</scope>
    <source>
        <strain evidence="1">36N120E</strain>
    </source>
</reference>
<dbReference type="OrthoDB" id="6724830at2759"/>
<dbReference type="GO" id="GO:0031011">
    <property type="term" value="C:Ino80 complex"/>
    <property type="evidence" value="ECO:0007669"/>
    <property type="project" value="InterPro"/>
</dbReference>
<dbReference type="GO" id="GO:0019902">
    <property type="term" value="F:phosphatase binding"/>
    <property type="evidence" value="ECO:0007669"/>
    <property type="project" value="InterPro"/>
</dbReference>
<evidence type="ECO:0000313" key="1">
    <source>
        <dbReference type="EMBL" id="KRX10262.1"/>
    </source>
</evidence>
<dbReference type="Pfam" id="PF14895">
    <property type="entry name" value="PPPI_inhib"/>
    <property type="match status" value="1"/>
</dbReference>
<dbReference type="Proteomes" id="UP000054937">
    <property type="component" value="Unassembled WGS sequence"/>
</dbReference>
<proteinExistence type="predicted"/>
<name>A0A0V0R6X2_PSEPJ</name>
<keyword evidence="2" id="KW-1185">Reference proteome</keyword>
<dbReference type="InterPro" id="IPR026142">
    <property type="entry name" value="Pro_pase_1_reg_su_36"/>
</dbReference>
<evidence type="ECO:0000313" key="2">
    <source>
        <dbReference type="Proteomes" id="UP000054937"/>
    </source>
</evidence>
<comment type="caution">
    <text evidence="1">The sequence shown here is derived from an EMBL/GenBank/DDBJ whole genome shotgun (WGS) entry which is preliminary data.</text>
</comment>
<organism evidence="1 2">
    <name type="scientific">Pseudocohnilembus persalinus</name>
    <name type="common">Ciliate</name>
    <dbReference type="NCBI Taxonomy" id="266149"/>
    <lineage>
        <taxon>Eukaryota</taxon>
        <taxon>Sar</taxon>
        <taxon>Alveolata</taxon>
        <taxon>Ciliophora</taxon>
        <taxon>Intramacronucleata</taxon>
        <taxon>Oligohymenophorea</taxon>
        <taxon>Scuticociliatia</taxon>
        <taxon>Philasterida</taxon>
        <taxon>Pseudocohnilembidae</taxon>
        <taxon>Pseudocohnilembus</taxon>
    </lineage>
</organism>
<dbReference type="PANTHER" id="PTHR31200:SF1">
    <property type="entry name" value="INO80 COMPLEX SUBUNIT C"/>
    <property type="match status" value="1"/>
</dbReference>
<protein>
    <submittedName>
        <fullName evidence="1">Uncharacterized protein</fullName>
    </submittedName>
</protein>
<accession>A0A0V0R6X2</accession>
<dbReference type="GO" id="GO:0006338">
    <property type="term" value="P:chromatin remodeling"/>
    <property type="evidence" value="ECO:0007669"/>
    <property type="project" value="InterPro"/>
</dbReference>
<dbReference type="InterPro" id="IPR029525">
    <property type="entry name" value="INO80C/Ies6"/>
</dbReference>
<dbReference type="AlphaFoldDB" id="A0A0V0R6X2"/>
<dbReference type="InParanoid" id="A0A0V0R6X2"/>
<sequence>MEVERPHFSFKNENWTNIKKDLKAKRQQRQNKNLKQIQQSELTSNNEFNYMRIDAIPSLKPAPKYCDVTGFEELQDAQTALREVTLRYSLIILKWGNLELRNRDQHFFETTIYFICQILKEFYSRSDFYFIEEEVNRLFRTNIFNITKRRHIEDQKVKKYPVLKENKIKQPMENILANLQKRRFIPQTRLNKEMSKENSNYRPFFLKSSPCASTQSRSPLVSEFYPAKREALYQLEKNKQQSQYQEMLKKKQYFSKSNQFNIIDNQKGLHEQINSFSHKEVLENFKNQIKSRNLQIDLTNNNKTFLNNNRTFKLSPVKNNIPENRIKSFQILQKQRVRNKTMI</sequence>
<dbReference type="EMBL" id="LDAU01000032">
    <property type="protein sequence ID" value="KRX10262.1"/>
    <property type="molecule type" value="Genomic_DNA"/>
</dbReference>
<gene>
    <name evidence="1" type="ORF">PPERSA_09646</name>
</gene>
<dbReference type="PANTHER" id="PTHR31200">
    <property type="entry name" value="INO80 COMPLEX SUBUNIT C"/>
    <property type="match status" value="1"/>
</dbReference>